<organism evidence="3 4">
    <name type="scientific">Nocardioides ganghwensis</name>
    <dbReference type="NCBI Taxonomy" id="252230"/>
    <lineage>
        <taxon>Bacteria</taxon>
        <taxon>Bacillati</taxon>
        <taxon>Actinomycetota</taxon>
        <taxon>Actinomycetes</taxon>
        <taxon>Propionibacteriales</taxon>
        <taxon>Nocardioidaceae</taxon>
        <taxon>Nocardioides</taxon>
    </lineage>
</organism>
<name>A0A4Q2SDT3_9ACTN</name>
<comment type="caution">
    <text evidence="3">The sequence shown here is derived from an EMBL/GenBank/DDBJ whole genome shotgun (WGS) entry which is preliminary data.</text>
</comment>
<protein>
    <submittedName>
        <fullName evidence="3">Uncharacterized protein</fullName>
    </submittedName>
</protein>
<proteinExistence type="predicted"/>
<dbReference type="Proteomes" id="UP000293291">
    <property type="component" value="Unassembled WGS sequence"/>
</dbReference>
<feature type="transmembrane region" description="Helical" evidence="2">
    <location>
        <begin position="14"/>
        <end position="36"/>
    </location>
</feature>
<dbReference type="EMBL" id="SDWU01000013">
    <property type="protein sequence ID" value="RYC00911.1"/>
    <property type="molecule type" value="Genomic_DNA"/>
</dbReference>
<keyword evidence="2" id="KW-0812">Transmembrane</keyword>
<evidence type="ECO:0000256" key="2">
    <source>
        <dbReference type="SAM" id="Phobius"/>
    </source>
</evidence>
<dbReference type="RefSeq" id="WP_129455597.1">
    <property type="nucleotide sequence ID" value="NZ_JACXYX010000002.1"/>
</dbReference>
<accession>A0A4Q2SDT3</accession>
<evidence type="ECO:0000313" key="4">
    <source>
        <dbReference type="Proteomes" id="UP000293291"/>
    </source>
</evidence>
<keyword evidence="4" id="KW-1185">Reference proteome</keyword>
<keyword evidence="2" id="KW-0472">Membrane</keyword>
<keyword evidence="2" id="KW-1133">Transmembrane helix</keyword>
<feature type="region of interest" description="Disordered" evidence="1">
    <location>
        <begin position="83"/>
        <end position="108"/>
    </location>
</feature>
<reference evidence="3 4" key="1">
    <citation type="submission" date="2019-01" db="EMBL/GenBank/DDBJ databases">
        <title>Novel species of Nocardioides.</title>
        <authorList>
            <person name="Liu Q."/>
            <person name="Xin Y.-H."/>
        </authorList>
    </citation>
    <scope>NUCLEOTIDE SEQUENCE [LARGE SCALE GENOMIC DNA]</scope>
    <source>
        <strain evidence="3 4">CGMCC 4.6875</strain>
    </source>
</reference>
<dbReference type="AlphaFoldDB" id="A0A4Q2SDT3"/>
<evidence type="ECO:0000313" key="3">
    <source>
        <dbReference type="EMBL" id="RYC00911.1"/>
    </source>
</evidence>
<gene>
    <name evidence="3" type="ORF">EUA07_12965</name>
</gene>
<evidence type="ECO:0000256" key="1">
    <source>
        <dbReference type="SAM" id="MobiDB-lite"/>
    </source>
</evidence>
<sequence>MSAYSIGSDSPRWWWPPAAAGAAGAAAIAAILVLPANSTAPNGTMPQAPPAPAGDLWFSTIDPGVGRQCFAIPARGVASFEDHPRCGQRPVVAPWSGTDVRPGLDPRP</sequence>